<comment type="caution">
    <text evidence="1">The sequence shown here is derived from an EMBL/GenBank/DDBJ whole genome shotgun (WGS) entry which is preliminary data.</text>
</comment>
<gene>
    <name evidence="1" type="ORF">QTN89_10960</name>
</gene>
<name>A0ABT7PI01_9BACT</name>
<dbReference type="RefSeq" id="WP_289163531.1">
    <property type="nucleotide sequence ID" value="NZ_JASZZN010000007.1"/>
</dbReference>
<evidence type="ECO:0000313" key="2">
    <source>
        <dbReference type="Proteomes" id="UP001239462"/>
    </source>
</evidence>
<dbReference type="EMBL" id="JASZZN010000007">
    <property type="protein sequence ID" value="MDM4015953.1"/>
    <property type="molecule type" value="Genomic_DNA"/>
</dbReference>
<evidence type="ECO:0008006" key="3">
    <source>
        <dbReference type="Google" id="ProtNLM"/>
    </source>
</evidence>
<protein>
    <recommendedName>
        <fullName evidence="3">Phage protein</fullName>
    </recommendedName>
</protein>
<proteinExistence type="predicted"/>
<organism evidence="1 2">
    <name type="scientific">Roseiconus lacunae</name>
    <dbReference type="NCBI Taxonomy" id="2605694"/>
    <lineage>
        <taxon>Bacteria</taxon>
        <taxon>Pseudomonadati</taxon>
        <taxon>Planctomycetota</taxon>
        <taxon>Planctomycetia</taxon>
        <taxon>Pirellulales</taxon>
        <taxon>Pirellulaceae</taxon>
        <taxon>Roseiconus</taxon>
    </lineage>
</organism>
<evidence type="ECO:0000313" key="1">
    <source>
        <dbReference type="EMBL" id="MDM4015953.1"/>
    </source>
</evidence>
<reference evidence="1 2" key="1">
    <citation type="submission" date="2023-06" db="EMBL/GenBank/DDBJ databases">
        <title>Roseiconus lacunae JC819 isolated from Gulf of Mannar region, Tamil Nadu.</title>
        <authorList>
            <person name="Pk S."/>
            <person name="Ch S."/>
            <person name="Ch V.R."/>
        </authorList>
    </citation>
    <scope>NUCLEOTIDE SEQUENCE [LARGE SCALE GENOMIC DNA]</scope>
    <source>
        <strain evidence="1 2">JC819</strain>
    </source>
</reference>
<dbReference type="Proteomes" id="UP001239462">
    <property type="component" value="Unassembled WGS sequence"/>
</dbReference>
<accession>A0ABT7PI01</accession>
<sequence>MQKFTDDAGREWKLCADVGALERIKDQTGIDFADLLTDNDVINKFASDVRKIVEVLWAWCEPAATEAKVSPEDFGRNCYNCLDAAFEAVLKELPNFSPPHRRKLATDLIARFLAAEEQAGQKATAILHGDRMTETIDKALAQAETEAFDAVQKRLGIGGN</sequence>
<keyword evidence="2" id="KW-1185">Reference proteome</keyword>